<dbReference type="InterPro" id="IPR035906">
    <property type="entry name" value="MetI-like_sf"/>
</dbReference>
<dbReference type="EMBL" id="DXBY01000162">
    <property type="protein sequence ID" value="HIZ36012.1"/>
    <property type="molecule type" value="Genomic_DNA"/>
</dbReference>
<reference evidence="9" key="1">
    <citation type="journal article" date="2021" name="PeerJ">
        <title>Extensive microbial diversity within the chicken gut microbiome revealed by metagenomics and culture.</title>
        <authorList>
            <person name="Gilroy R."/>
            <person name="Ravi A."/>
            <person name="Getino M."/>
            <person name="Pursley I."/>
            <person name="Horton D.L."/>
            <person name="Alikhan N.F."/>
            <person name="Baker D."/>
            <person name="Gharbi K."/>
            <person name="Hall N."/>
            <person name="Watson M."/>
            <person name="Adriaenssens E.M."/>
            <person name="Foster-Nyarko E."/>
            <person name="Jarju S."/>
            <person name="Secka A."/>
            <person name="Antonio M."/>
            <person name="Oren A."/>
            <person name="Chaudhuri R.R."/>
            <person name="La Ragione R."/>
            <person name="Hildebrand F."/>
            <person name="Pallen M.J."/>
        </authorList>
    </citation>
    <scope>NUCLEOTIDE SEQUENCE</scope>
    <source>
        <strain evidence="9">ChiGjej4B4-7305</strain>
    </source>
</reference>
<organism evidence="9 10">
    <name type="scientific">Candidatus Ruania gallistercoris</name>
    <dbReference type="NCBI Taxonomy" id="2838746"/>
    <lineage>
        <taxon>Bacteria</taxon>
        <taxon>Bacillati</taxon>
        <taxon>Actinomycetota</taxon>
        <taxon>Actinomycetes</taxon>
        <taxon>Micrococcales</taxon>
        <taxon>Ruaniaceae</taxon>
        <taxon>Ruania</taxon>
    </lineage>
</organism>
<protein>
    <submittedName>
        <fullName evidence="9">Sugar ABC transporter permease</fullName>
    </submittedName>
</protein>
<feature type="transmembrane region" description="Helical" evidence="7">
    <location>
        <begin position="20"/>
        <end position="40"/>
    </location>
</feature>
<dbReference type="CDD" id="cd06261">
    <property type="entry name" value="TM_PBP2"/>
    <property type="match status" value="1"/>
</dbReference>
<dbReference type="Proteomes" id="UP000824037">
    <property type="component" value="Unassembled WGS sequence"/>
</dbReference>
<dbReference type="GO" id="GO:0005886">
    <property type="term" value="C:plasma membrane"/>
    <property type="evidence" value="ECO:0007669"/>
    <property type="project" value="UniProtKB-SubCell"/>
</dbReference>
<evidence type="ECO:0000256" key="1">
    <source>
        <dbReference type="ARBA" id="ARBA00004651"/>
    </source>
</evidence>
<feature type="transmembrane region" description="Helical" evidence="7">
    <location>
        <begin position="113"/>
        <end position="135"/>
    </location>
</feature>
<comment type="caution">
    <text evidence="9">The sequence shown here is derived from an EMBL/GenBank/DDBJ whole genome shotgun (WGS) entry which is preliminary data.</text>
</comment>
<evidence type="ECO:0000256" key="2">
    <source>
        <dbReference type="ARBA" id="ARBA00022448"/>
    </source>
</evidence>
<gene>
    <name evidence="9" type="ORF">H9815_09565</name>
</gene>
<evidence type="ECO:0000256" key="3">
    <source>
        <dbReference type="ARBA" id="ARBA00022475"/>
    </source>
</evidence>
<keyword evidence="3" id="KW-1003">Cell membrane</keyword>
<feature type="domain" description="ABC transmembrane type-1" evidence="8">
    <location>
        <begin position="76"/>
        <end position="290"/>
    </location>
</feature>
<accession>A0A9D2EEM4</accession>
<keyword evidence="5 7" id="KW-1133">Transmembrane helix</keyword>
<dbReference type="Gene3D" id="1.10.3720.10">
    <property type="entry name" value="MetI-like"/>
    <property type="match status" value="1"/>
</dbReference>
<comment type="similarity">
    <text evidence="7">Belongs to the binding-protein-dependent transport system permease family.</text>
</comment>
<dbReference type="InterPro" id="IPR000515">
    <property type="entry name" value="MetI-like"/>
</dbReference>
<evidence type="ECO:0000256" key="5">
    <source>
        <dbReference type="ARBA" id="ARBA00022989"/>
    </source>
</evidence>
<dbReference type="InterPro" id="IPR051393">
    <property type="entry name" value="ABC_transporter_permease"/>
</dbReference>
<keyword evidence="2 7" id="KW-0813">Transport</keyword>
<keyword evidence="4 7" id="KW-0812">Transmembrane</keyword>
<dbReference type="SUPFAM" id="SSF161098">
    <property type="entry name" value="MetI-like"/>
    <property type="match status" value="1"/>
</dbReference>
<dbReference type="AlphaFoldDB" id="A0A9D2EEM4"/>
<name>A0A9D2EEM4_9MICO</name>
<dbReference type="PROSITE" id="PS50928">
    <property type="entry name" value="ABC_TM1"/>
    <property type="match status" value="1"/>
</dbReference>
<reference evidence="9" key="2">
    <citation type="submission" date="2021-04" db="EMBL/GenBank/DDBJ databases">
        <authorList>
            <person name="Gilroy R."/>
        </authorList>
    </citation>
    <scope>NUCLEOTIDE SEQUENCE</scope>
    <source>
        <strain evidence="9">ChiGjej4B4-7305</strain>
    </source>
</reference>
<feature type="transmembrane region" description="Helical" evidence="7">
    <location>
        <begin position="269"/>
        <end position="290"/>
    </location>
</feature>
<proteinExistence type="inferred from homology"/>
<feature type="transmembrane region" description="Helical" evidence="7">
    <location>
        <begin position="80"/>
        <end position="101"/>
    </location>
</feature>
<dbReference type="Pfam" id="PF00528">
    <property type="entry name" value="BPD_transp_1"/>
    <property type="match status" value="1"/>
</dbReference>
<evidence type="ECO:0000256" key="6">
    <source>
        <dbReference type="ARBA" id="ARBA00023136"/>
    </source>
</evidence>
<dbReference type="PANTHER" id="PTHR30193">
    <property type="entry name" value="ABC TRANSPORTER PERMEASE PROTEIN"/>
    <property type="match status" value="1"/>
</dbReference>
<dbReference type="GO" id="GO:0055085">
    <property type="term" value="P:transmembrane transport"/>
    <property type="evidence" value="ECO:0007669"/>
    <property type="project" value="InterPro"/>
</dbReference>
<sequence>MTASARSVGPVLRGRRTTPWLLLAPALFFVALLFVIPFLYNVYVSFFHWSVIRPATFAGLSNYAEVLGSDRLYNAFGNTVWFAVLTVPIGVALALALALAFNRLVIRAGTSVIRALYFAPVVASLTAVAFVWLWIFNPSYGLANALLEAVGISGQSWLTSESQVIPSLAIMHIWARLGFNMIILLAGLNAIDPSYYEAARLDGAGPWRMLRSITIPLLNRQLVLVIAVETMTALKLFELPFAATKGGPVGASTSMVMEIYEQAFRFDRWGVSAVYVLILFVFIMVVTGVLRKVLSRDVSEA</sequence>
<dbReference type="PANTHER" id="PTHR30193:SF37">
    <property type="entry name" value="INNER MEMBRANE ABC TRANSPORTER PERMEASE PROTEIN YCJO"/>
    <property type="match status" value="1"/>
</dbReference>
<feature type="transmembrane region" description="Helical" evidence="7">
    <location>
        <begin position="173"/>
        <end position="191"/>
    </location>
</feature>
<evidence type="ECO:0000259" key="8">
    <source>
        <dbReference type="PROSITE" id="PS50928"/>
    </source>
</evidence>
<keyword evidence="6 7" id="KW-0472">Membrane</keyword>
<comment type="subcellular location">
    <subcellularLocation>
        <location evidence="1 7">Cell membrane</location>
        <topology evidence="1 7">Multi-pass membrane protein</topology>
    </subcellularLocation>
</comment>
<evidence type="ECO:0000256" key="4">
    <source>
        <dbReference type="ARBA" id="ARBA00022692"/>
    </source>
</evidence>
<evidence type="ECO:0000313" key="9">
    <source>
        <dbReference type="EMBL" id="HIZ36012.1"/>
    </source>
</evidence>
<evidence type="ECO:0000256" key="7">
    <source>
        <dbReference type="RuleBase" id="RU363032"/>
    </source>
</evidence>
<evidence type="ECO:0000313" key="10">
    <source>
        <dbReference type="Proteomes" id="UP000824037"/>
    </source>
</evidence>